<evidence type="ECO:0000256" key="1">
    <source>
        <dbReference type="SAM" id="Phobius"/>
    </source>
</evidence>
<keyword evidence="1" id="KW-0472">Membrane</keyword>
<keyword evidence="1" id="KW-0812">Transmembrane</keyword>
<evidence type="ECO:0000259" key="2">
    <source>
        <dbReference type="Pfam" id="PF11181"/>
    </source>
</evidence>
<dbReference type="InterPro" id="IPR025889">
    <property type="entry name" value="GSP17M-like_dom"/>
</dbReference>
<evidence type="ECO:0000313" key="3">
    <source>
        <dbReference type="EMBL" id="MBB5897975.1"/>
    </source>
</evidence>
<dbReference type="AlphaFoldDB" id="A0A7W9KSL0"/>
<comment type="caution">
    <text evidence="3">The sequence shown here is derived from an EMBL/GenBank/DDBJ whole genome shotgun (WGS) entry which is preliminary data.</text>
</comment>
<accession>A0A7W9KSL0</accession>
<feature type="domain" description="General stress protein 17M-like" evidence="2">
    <location>
        <begin position="14"/>
        <end position="87"/>
    </location>
</feature>
<reference evidence="3 4" key="1">
    <citation type="submission" date="2020-08" db="EMBL/GenBank/DDBJ databases">
        <title>Sequencing the genomes of 1000 actinobacteria strains.</title>
        <authorList>
            <person name="Klenk H.-P."/>
        </authorList>
    </citation>
    <scope>NUCLEOTIDE SEQUENCE [LARGE SCALE GENOMIC DNA]</scope>
    <source>
        <strain evidence="3 4">DSM 43851</strain>
    </source>
</reference>
<evidence type="ECO:0000313" key="4">
    <source>
        <dbReference type="Proteomes" id="UP000585638"/>
    </source>
</evidence>
<feature type="transmembrane region" description="Helical" evidence="1">
    <location>
        <begin position="62"/>
        <end position="84"/>
    </location>
</feature>
<keyword evidence="4" id="KW-1185">Reference proteome</keyword>
<proteinExistence type="predicted"/>
<feature type="transmembrane region" description="Helical" evidence="1">
    <location>
        <begin position="90"/>
        <end position="113"/>
    </location>
</feature>
<keyword evidence="1" id="KW-1133">Transmembrane helix</keyword>
<sequence length="158" mass="17115">MRKAVSPESTRVPVAGFATYAEAERAVDSLSDQSFPVQHTTISGVGLRLVEDVLGRLTYLRAAGMGAASGLWFGLLFGVFLALFTADAVAWFAVILWALLWGVVAGAVFGLIWHALSAGRRDFVSTRQLLADRYEILVDRAHADQARQLLNNGRRGPA</sequence>
<dbReference type="Pfam" id="PF11181">
    <property type="entry name" value="YflT"/>
    <property type="match status" value="1"/>
</dbReference>
<dbReference type="Proteomes" id="UP000585638">
    <property type="component" value="Unassembled WGS sequence"/>
</dbReference>
<dbReference type="EMBL" id="JACHIR010000004">
    <property type="protein sequence ID" value="MBB5897975.1"/>
    <property type="molecule type" value="Genomic_DNA"/>
</dbReference>
<name>A0A7W9KSL0_9PSEU</name>
<dbReference type="RefSeq" id="WP_184870448.1">
    <property type="nucleotide sequence ID" value="NZ_JACHIR010000004.1"/>
</dbReference>
<organism evidence="3 4">
    <name type="scientific">Kutzneria kofuensis</name>
    <dbReference type="NCBI Taxonomy" id="103725"/>
    <lineage>
        <taxon>Bacteria</taxon>
        <taxon>Bacillati</taxon>
        <taxon>Actinomycetota</taxon>
        <taxon>Actinomycetes</taxon>
        <taxon>Pseudonocardiales</taxon>
        <taxon>Pseudonocardiaceae</taxon>
        <taxon>Kutzneria</taxon>
    </lineage>
</organism>
<protein>
    <recommendedName>
        <fullName evidence="2">General stress protein 17M-like domain-containing protein</fullName>
    </recommendedName>
</protein>
<gene>
    <name evidence="3" type="ORF">BJ998_009234</name>
</gene>